<dbReference type="Proteomes" id="UP000187012">
    <property type="component" value="Unassembled WGS sequence"/>
</dbReference>
<dbReference type="AlphaFoldDB" id="A0A1N7SLC6"/>
<dbReference type="EMBL" id="CYGX02000095">
    <property type="protein sequence ID" value="SIT48207.1"/>
    <property type="molecule type" value="Genomic_DNA"/>
</dbReference>
<accession>A0A1N7SLC6</accession>
<feature type="compositionally biased region" description="Basic and acidic residues" evidence="1">
    <location>
        <begin position="8"/>
        <end position="20"/>
    </location>
</feature>
<feature type="region of interest" description="Disordered" evidence="1">
    <location>
        <begin position="1"/>
        <end position="23"/>
    </location>
</feature>
<evidence type="ECO:0000256" key="1">
    <source>
        <dbReference type="SAM" id="MobiDB-lite"/>
    </source>
</evidence>
<protein>
    <submittedName>
        <fullName evidence="2">Uncharacterized protein</fullName>
    </submittedName>
</protein>
<sequence length="68" mass="7231">MGLTSGTHKRETPNDYRADPRTGGIGRLAIMAHSALCGRTVAARGEIQASTMHAARAHAPYAVFRLPS</sequence>
<proteinExistence type="predicted"/>
<reference evidence="2 3" key="1">
    <citation type="submission" date="2016-12" db="EMBL/GenBank/DDBJ databases">
        <authorList>
            <person name="Song W.-J."/>
            <person name="Kurnit D.M."/>
        </authorList>
    </citation>
    <scope>NUCLEOTIDE SEQUENCE [LARGE SCALE GENOMIC DNA]</scope>
    <source>
        <strain evidence="2 3">STM7296</strain>
    </source>
</reference>
<gene>
    <name evidence="2" type="ORF">BN2475_950031</name>
</gene>
<evidence type="ECO:0000313" key="2">
    <source>
        <dbReference type="EMBL" id="SIT48207.1"/>
    </source>
</evidence>
<organism evidence="2 3">
    <name type="scientific">Paraburkholderia ribeironis</name>
    <dbReference type="NCBI Taxonomy" id="1247936"/>
    <lineage>
        <taxon>Bacteria</taxon>
        <taxon>Pseudomonadati</taxon>
        <taxon>Pseudomonadota</taxon>
        <taxon>Betaproteobacteria</taxon>
        <taxon>Burkholderiales</taxon>
        <taxon>Burkholderiaceae</taxon>
        <taxon>Paraburkholderia</taxon>
    </lineage>
</organism>
<evidence type="ECO:0000313" key="3">
    <source>
        <dbReference type="Proteomes" id="UP000187012"/>
    </source>
</evidence>
<dbReference type="STRING" id="1247936.BN2475_950031"/>
<keyword evidence="3" id="KW-1185">Reference proteome</keyword>
<name>A0A1N7SLC6_9BURK</name>